<proteinExistence type="predicted"/>
<gene>
    <name evidence="1" type="ORF">NEZAVI_LOCUS4589</name>
</gene>
<accession>A0A9P0EHB5</accession>
<dbReference type="Proteomes" id="UP001152798">
    <property type="component" value="Chromosome 2"/>
</dbReference>
<organism evidence="1 2">
    <name type="scientific">Nezara viridula</name>
    <name type="common">Southern green stink bug</name>
    <name type="synonym">Cimex viridulus</name>
    <dbReference type="NCBI Taxonomy" id="85310"/>
    <lineage>
        <taxon>Eukaryota</taxon>
        <taxon>Metazoa</taxon>
        <taxon>Ecdysozoa</taxon>
        <taxon>Arthropoda</taxon>
        <taxon>Hexapoda</taxon>
        <taxon>Insecta</taxon>
        <taxon>Pterygota</taxon>
        <taxon>Neoptera</taxon>
        <taxon>Paraneoptera</taxon>
        <taxon>Hemiptera</taxon>
        <taxon>Heteroptera</taxon>
        <taxon>Panheteroptera</taxon>
        <taxon>Pentatomomorpha</taxon>
        <taxon>Pentatomoidea</taxon>
        <taxon>Pentatomidae</taxon>
        <taxon>Pentatominae</taxon>
        <taxon>Nezara</taxon>
    </lineage>
</organism>
<dbReference type="AlphaFoldDB" id="A0A9P0EHB5"/>
<evidence type="ECO:0000313" key="1">
    <source>
        <dbReference type="EMBL" id="CAH1394026.1"/>
    </source>
</evidence>
<name>A0A9P0EHB5_NEZVI</name>
<keyword evidence="2" id="KW-1185">Reference proteome</keyword>
<dbReference type="OrthoDB" id="10315251at2759"/>
<dbReference type="EMBL" id="OV725078">
    <property type="protein sequence ID" value="CAH1394026.1"/>
    <property type="molecule type" value="Genomic_DNA"/>
</dbReference>
<reference evidence="1" key="1">
    <citation type="submission" date="2022-01" db="EMBL/GenBank/DDBJ databases">
        <authorList>
            <person name="King R."/>
        </authorList>
    </citation>
    <scope>NUCLEOTIDE SEQUENCE</scope>
</reference>
<evidence type="ECO:0000313" key="2">
    <source>
        <dbReference type="Proteomes" id="UP001152798"/>
    </source>
</evidence>
<protein>
    <submittedName>
        <fullName evidence="1">Uncharacterized protein</fullName>
    </submittedName>
</protein>
<sequence length="108" mass="12828">MSNTQNRIHFSKRVDEEWLTTCKNEEGEECGVPAIAWIPIPKKNSPSFLDKIEVYPANYNLENMRKYLAIPLIKYSWQRVSVYEYNKTYDCYQVVPVSLEHGPYYVER</sequence>